<dbReference type="Pfam" id="PF07522">
    <property type="entry name" value="DRMBL"/>
    <property type="match status" value="1"/>
</dbReference>
<keyword evidence="10" id="KW-1185">Reference proteome</keyword>
<feature type="compositionally biased region" description="Polar residues" evidence="6">
    <location>
        <begin position="361"/>
        <end position="375"/>
    </location>
</feature>
<dbReference type="CDD" id="cd16273">
    <property type="entry name" value="SNM1A-1C-like_MBL-fold"/>
    <property type="match status" value="1"/>
</dbReference>
<evidence type="ECO:0000313" key="9">
    <source>
        <dbReference type="EMBL" id="GAA98088.1"/>
    </source>
</evidence>
<evidence type="ECO:0000256" key="6">
    <source>
        <dbReference type="SAM" id="MobiDB-lite"/>
    </source>
</evidence>
<dbReference type="HOGENOM" id="CLU_005260_4_1_1"/>
<feature type="compositionally biased region" description="Acidic residues" evidence="6">
    <location>
        <begin position="688"/>
        <end position="698"/>
    </location>
</feature>
<comment type="caution">
    <text evidence="9">The sequence shown here is derived from an EMBL/GenBank/DDBJ whole genome shotgun (WGS) entry which is preliminary data.</text>
</comment>
<feature type="compositionally biased region" description="Basic and acidic residues" evidence="6">
    <location>
        <begin position="716"/>
        <end position="731"/>
    </location>
</feature>
<sequence length="979" mass="108546">MPPKKSSKSANSRSESSTPRKTPARKRSGSETAALSGNPATILDYFKQPATPASKTREAREHSLSASATRTSRAASKKPAGELRATDPERVEIVSVTPATNGDVPEPIKLKRKSSVTLEEDGLMCIDDTPVAGASRPAILQRTSSSNSMQASSKKSKVPPKQPDAVGASAGTSTFDMDGFSMLWDEETMLNGGKAIESDDEQSETGSATATEDEAWDYESGDDFREEGIHVMSQDQQHAGLLRELQRQEVIVLDDSDDEQGPPPAVRSAPKPACPVCSQLFENASEEALQLHVNSCVDRASMRERSRSVSTVPARRSKSRSLEPRIVASRSKGKARPMTKLSDFRHQLRSTSKAPKHENDQPQMTNAQPAPSVSNGIARPGTGKPNAFTALMLGHAEDKAWKKAAIAEKMPWRKSAPRPCPFYKVMEGMPIAVDAFRYGGIKGIKAYFLSHAHADHYTNLSGSWNHGPVYASKTTCNLIVANLGVKPEYVHPLPFDTPTVIAGVTVTLIDANHCPGSCLFLFEAPHTDPKSPYSKTPSRIFRYLHCGDFRASPVHIRHPALAGKRIDICYLDTTYLNPRYTFPAQEQVVDACAALIKQRIDGDTTALRKGYQGGQQRAKQEVKFKDWLGVTGVKTEVKDEVKEEIKNESAADLLGGNAFDDEEEMEDSMRDPDEDSMFDREDSQAPQIDEEEDEEADTLVDSPSVNARADFISHSPGHETLPDLPTVKEELEPSTITSEVINSVRDHDEDSKVDDKQAMKTDPDVKPSKREHILVLVGTYSVGKEKIFKGIAQALGSKVYANEQKHKLFSCMDDPELHAMLTKDPFEAQVHVTNLFAIKRETLEEYLEQFSRYFTKIIGIRGTGWTFRPDATEEKMPSVARVVAKGSMPFTPAYLYPQRDSTERYQAYGVPYSEHSSFYELTCFALSLNYTRIIATVNVHNATSRAKMKQWTERWATEKKRRKEVGEPDVVPSRTDYYW</sequence>
<dbReference type="RefSeq" id="XP_014569370.1">
    <property type="nucleotide sequence ID" value="XM_014713884.1"/>
</dbReference>
<dbReference type="OrthoDB" id="262529at2759"/>
<dbReference type="GO" id="GO:0036297">
    <property type="term" value="P:interstrand cross-link repair"/>
    <property type="evidence" value="ECO:0007669"/>
    <property type="project" value="TreeGrafter"/>
</dbReference>
<feature type="compositionally biased region" description="Low complexity" evidence="6">
    <location>
        <begin position="8"/>
        <end position="17"/>
    </location>
</feature>
<protein>
    <submittedName>
        <fullName evidence="9">Uncharacterized protein</fullName>
    </submittedName>
</protein>
<feature type="region of interest" description="Disordered" evidence="6">
    <location>
        <begin position="1"/>
        <end position="107"/>
    </location>
</feature>
<comment type="similarity">
    <text evidence="2">Belongs to the DNA repair metallo-beta-lactamase (DRMBL) family.</text>
</comment>
<feature type="domain" description="DNA repair metallo-beta-lactamase" evidence="7">
    <location>
        <begin position="815"/>
        <end position="940"/>
    </location>
</feature>
<feature type="compositionally biased region" description="Low complexity" evidence="6">
    <location>
        <begin position="144"/>
        <end position="153"/>
    </location>
</feature>
<evidence type="ECO:0000313" key="10">
    <source>
        <dbReference type="Proteomes" id="UP000009131"/>
    </source>
</evidence>
<evidence type="ECO:0000256" key="4">
    <source>
        <dbReference type="ARBA" id="ARBA00023204"/>
    </source>
</evidence>
<feature type="domain" description="Metallo-beta-lactamase" evidence="8">
    <location>
        <begin position="441"/>
        <end position="598"/>
    </location>
</feature>
<dbReference type="STRING" id="764103.G7E5H8"/>
<reference evidence="9 10" key="1">
    <citation type="journal article" date="2011" name="J. Gen. Appl. Microbiol.">
        <title>Draft genome sequencing of the enigmatic basidiomycete Mixia osmundae.</title>
        <authorList>
            <person name="Nishida H."/>
            <person name="Nagatsuka Y."/>
            <person name="Sugiyama J."/>
        </authorList>
    </citation>
    <scope>NUCLEOTIDE SEQUENCE [LARGE SCALE GENOMIC DNA]</scope>
    <source>
        <strain evidence="10">CBS 9802 / IAM 14324 / JCM 22182 / KY 12970</strain>
    </source>
</reference>
<evidence type="ECO:0000259" key="8">
    <source>
        <dbReference type="Pfam" id="PF12706"/>
    </source>
</evidence>
<dbReference type="GO" id="GO:0035312">
    <property type="term" value="F:5'-3' DNA exonuclease activity"/>
    <property type="evidence" value="ECO:0007669"/>
    <property type="project" value="TreeGrafter"/>
</dbReference>
<keyword evidence="5" id="KW-0539">Nucleus</keyword>
<evidence type="ECO:0000256" key="2">
    <source>
        <dbReference type="ARBA" id="ARBA00010304"/>
    </source>
</evidence>
<keyword evidence="3" id="KW-0227">DNA damage</keyword>
<feature type="compositionally biased region" description="Low complexity" evidence="6">
    <location>
        <begin position="65"/>
        <end position="74"/>
    </location>
</feature>
<feature type="region of interest" description="Disordered" evidence="6">
    <location>
        <begin position="300"/>
        <end position="381"/>
    </location>
</feature>
<dbReference type="InterPro" id="IPR011084">
    <property type="entry name" value="DRMBL"/>
</dbReference>
<feature type="region of interest" description="Disordered" evidence="6">
    <location>
        <begin position="128"/>
        <end position="175"/>
    </location>
</feature>
<dbReference type="FunCoup" id="G7E5H8">
    <property type="interactions" value="317"/>
</dbReference>
<name>G7E5H8_MIXOS</name>
<dbReference type="OMA" id="TAHVNAC"/>
<feature type="region of interest" description="Disordered" evidence="6">
    <location>
        <begin position="648"/>
        <end position="765"/>
    </location>
</feature>
<keyword evidence="4" id="KW-0234">DNA repair</keyword>
<dbReference type="GO" id="GO:0006303">
    <property type="term" value="P:double-strand break repair via nonhomologous end joining"/>
    <property type="evidence" value="ECO:0007669"/>
    <property type="project" value="TreeGrafter"/>
</dbReference>
<dbReference type="InterPro" id="IPR036866">
    <property type="entry name" value="RibonucZ/Hydroxyglut_hydro"/>
</dbReference>
<accession>G7E5H8</accession>
<comment type="subcellular location">
    <subcellularLocation>
        <location evidence="1">Nucleus</location>
    </subcellularLocation>
</comment>
<dbReference type="EMBL" id="BABT02000150">
    <property type="protein sequence ID" value="GAA98088.1"/>
    <property type="molecule type" value="Genomic_DNA"/>
</dbReference>
<feature type="region of interest" description="Disordered" evidence="6">
    <location>
        <begin position="191"/>
        <end position="217"/>
    </location>
</feature>
<dbReference type="Proteomes" id="UP000009131">
    <property type="component" value="Unassembled WGS sequence"/>
</dbReference>
<dbReference type="GO" id="GO:0003684">
    <property type="term" value="F:damaged DNA binding"/>
    <property type="evidence" value="ECO:0007669"/>
    <property type="project" value="TreeGrafter"/>
</dbReference>
<dbReference type="PANTHER" id="PTHR23240:SF6">
    <property type="entry name" value="DNA CROSS-LINK REPAIR 1A PROTEIN"/>
    <property type="match status" value="1"/>
</dbReference>
<feature type="compositionally biased region" description="Polar residues" evidence="6">
    <location>
        <begin position="30"/>
        <end position="39"/>
    </location>
</feature>
<proteinExistence type="inferred from homology"/>
<evidence type="ECO:0000256" key="5">
    <source>
        <dbReference type="ARBA" id="ARBA00023242"/>
    </source>
</evidence>
<gene>
    <name evidence="9" type="primary">Mo04770</name>
    <name evidence="9" type="ORF">E5Q_04770</name>
</gene>
<dbReference type="eggNOG" id="KOG1361">
    <property type="taxonomic scope" value="Eukaryota"/>
</dbReference>
<feature type="compositionally biased region" description="Basic and acidic residues" evidence="6">
    <location>
        <begin position="79"/>
        <end position="92"/>
    </location>
</feature>
<dbReference type="Gene3D" id="3.40.50.12650">
    <property type="match status" value="1"/>
</dbReference>
<reference evidence="9 10" key="2">
    <citation type="journal article" date="2012" name="Open Biol.">
        <title>Characteristics of nucleosomes and linker DNA regions on the genome of the basidiomycete Mixia osmundae revealed by mono- and dinucleosome mapping.</title>
        <authorList>
            <person name="Nishida H."/>
            <person name="Kondo S."/>
            <person name="Matsumoto T."/>
            <person name="Suzuki Y."/>
            <person name="Yoshikawa H."/>
            <person name="Taylor T.D."/>
            <person name="Sugiyama J."/>
        </authorList>
    </citation>
    <scope>NUCLEOTIDE SEQUENCE [LARGE SCALE GENOMIC DNA]</scope>
    <source>
        <strain evidence="10">CBS 9802 / IAM 14324 / JCM 22182 / KY 12970</strain>
    </source>
</reference>
<dbReference type="InParanoid" id="G7E5H8"/>
<organism evidence="9 10">
    <name type="scientific">Mixia osmundae (strain CBS 9802 / IAM 14324 / JCM 22182 / KY 12970)</name>
    <dbReference type="NCBI Taxonomy" id="764103"/>
    <lineage>
        <taxon>Eukaryota</taxon>
        <taxon>Fungi</taxon>
        <taxon>Dikarya</taxon>
        <taxon>Basidiomycota</taxon>
        <taxon>Pucciniomycotina</taxon>
        <taxon>Mixiomycetes</taxon>
        <taxon>Mixiales</taxon>
        <taxon>Mixiaceae</taxon>
        <taxon>Mixia</taxon>
    </lineage>
</organism>
<dbReference type="Gene3D" id="3.60.15.10">
    <property type="entry name" value="Ribonuclease Z/Hydroxyacylglutathione hydrolase-like"/>
    <property type="match status" value="1"/>
</dbReference>
<dbReference type="FunFam" id="3.40.50.12650:FF:000001">
    <property type="entry name" value="DNA cross-link repair 1A"/>
    <property type="match status" value="1"/>
</dbReference>
<dbReference type="PANTHER" id="PTHR23240">
    <property type="entry name" value="DNA CROSS-LINK REPAIR PROTEIN PSO2/SNM1-RELATED"/>
    <property type="match status" value="1"/>
</dbReference>
<dbReference type="Pfam" id="PF12706">
    <property type="entry name" value="Lactamase_B_2"/>
    <property type="match status" value="1"/>
</dbReference>
<evidence type="ECO:0000256" key="3">
    <source>
        <dbReference type="ARBA" id="ARBA00022763"/>
    </source>
</evidence>
<dbReference type="SUPFAM" id="SSF56281">
    <property type="entry name" value="Metallo-hydrolase/oxidoreductase"/>
    <property type="match status" value="1"/>
</dbReference>
<feature type="compositionally biased region" description="Basic and acidic residues" evidence="6">
    <location>
        <begin position="667"/>
        <end position="683"/>
    </location>
</feature>
<evidence type="ECO:0000256" key="1">
    <source>
        <dbReference type="ARBA" id="ARBA00004123"/>
    </source>
</evidence>
<dbReference type="GO" id="GO:0005634">
    <property type="term" value="C:nucleus"/>
    <property type="evidence" value="ECO:0007669"/>
    <property type="project" value="UniProtKB-SubCell"/>
</dbReference>
<feature type="compositionally biased region" description="Basic and acidic residues" evidence="6">
    <location>
        <begin position="744"/>
        <end position="765"/>
    </location>
</feature>
<dbReference type="AlphaFoldDB" id="G7E5H8"/>
<dbReference type="InterPro" id="IPR001279">
    <property type="entry name" value="Metallo-B-lactamas"/>
</dbReference>
<evidence type="ECO:0000259" key="7">
    <source>
        <dbReference type="Pfam" id="PF07522"/>
    </source>
</evidence>